<feature type="binding site" evidence="4">
    <location>
        <position position="342"/>
    </location>
    <ligand>
        <name>Mn(2+)</name>
        <dbReference type="ChEBI" id="CHEBI:29035"/>
        <label>1</label>
    </ligand>
</feature>
<dbReference type="NCBIfam" id="TIGR01696">
    <property type="entry name" value="deoB"/>
    <property type="match status" value="1"/>
</dbReference>
<dbReference type="GO" id="GO:0005829">
    <property type="term" value="C:cytosol"/>
    <property type="evidence" value="ECO:0007669"/>
    <property type="project" value="TreeGrafter"/>
</dbReference>
<dbReference type="Gene3D" id="3.30.70.1250">
    <property type="entry name" value="Phosphopentomutase"/>
    <property type="match status" value="1"/>
</dbReference>
<dbReference type="InterPro" id="IPR006124">
    <property type="entry name" value="Metalloenzyme"/>
</dbReference>
<accession>A0A0M4LDL9</accession>
<dbReference type="GO" id="GO:0043094">
    <property type="term" value="P:metabolic compound salvage"/>
    <property type="evidence" value="ECO:0007669"/>
    <property type="project" value="UniProtKB-UniRule"/>
</dbReference>
<comment type="similarity">
    <text evidence="1 4">Belongs to the phosphopentomutase family.</text>
</comment>
<dbReference type="Pfam" id="PF01676">
    <property type="entry name" value="Metalloenzyme"/>
    <property type="match status" value="1"/>
</dbReference>
<comment type="catalytic activity">
    <reaction evidence="4">
        <text>2-deoxy-alpha-D-ribose 1-phosphate = 2-deoxy-D-ribose 5-phosphate</text>
        <dbReference type="Rhea" id="RHEA:27658"/>
        <dbReference type="ChEBI" id="CHEBI:57259"/>
        <dbReference type="ChEBI" id="CHEBI:62877"/>
        <dbReference type="EC" id="5.4.2.7"/>
    </reaction>
</comment>
<dbReference type="GO" id="GO:0006015">
    <property type="term" value="P:5-phosphoribose 1-diphosphate biosynthetic process"/>
    <property type="evidence" value="ECO:0007669"/>
    <property type="project" value="UniProtKB-UniPathway"/>
</dbReference>
<reference evidence="7 8" key="1">
    <citation type="journal article" date="2015" name="Genome Announc.">
        <title>Genome Sequence of 'Candidatus Thioglobus singularis' Strain PS1, a Mixotroph from the SUP05 Clade of Marine Gammaproteobacteria.</title>
        <authorList>
            <person name="Marshall K.T."/>
            <person name="Morris R.M."/>
        </authorList>
    </citation>
    <scope>NUCLEOTIDE SEQUENCE [LARGE SCALE GENOMIC DNA]</scope>
    <source>
        <strain evidence="7 8">PS1</strain>
    </source>
</reference>
<dbReference type="SUPFAM" id="SSF143856">
    <property type="entry name" value="DeoB insert domain-like"/>
    <property type="match status" value="1"/>
</dbReference>
<dbReference type="STRING" id="1125411.W908_05390"/>
<dbReference type="SUPFAM" id="SSF53649">
    <property type="entry name" value="Alkaline phosphatase-like"/>
    <property type="match status" value="1"/>
</dbReference>
<gene>
    <name evidence="4" type="primary">deoB</name>
    <name evidence="7" type="ORF">W908_05390</name>
</gene>
<dbReference type="UniPathway" id="UPA00087">
    <property type="reaction ID" value="UER00173"/>
</dbReference>
<protein>
    <recommendedName>
        <fullName evidence="4 5">Phosphopentomutase</fullName>
        <ecNumber evidence="4 5">5.4.2.7</ecNumber>
    </recommendedName>
    <alternativeName>
        <fullName evidence="4">Phosphodeoxyribomutase</fullName>
    </alternativeName>
</protein>
<evidence type="ECO:0000256" key="5">
    <source>
        <dbReference type="NCBIfam" id="TIGR01696"/>
    </source>
</evidence>
<evidence type="ECO:0000313" key="8">
    <source>
        <dbReference type="Proteomes" id="UP000068905"/>
    </source>
</evidence>
<dbReference type="NCBIfam" id="NF003766">
    <property type="entry name" value="PRK05362.1"/>
    <property type="match status" value="1"/>
</dbReference>
<comment type="function">
    <text evidence="4">Isomerase that catalyzes the conversion of deoxy-ribose 1-phosphate (dRib-1-P) and ribose 1-phosphate (Rib-1-P) to deoxy-ribose 5-phosphate (dRib-5-P) and ribose 5-phosphate (Rib-5-P), respectively.</text>
</comment>
<comment type="pathway">
    <text evidence="4">Carbohydrate degradation; 2-deoxy-D-ribose 1-phosphate degradation; D-glyceraldehyde 3-phosphate and acetaldehyde from 2-deoxy-alpha-D-ribose 1-phosphate: step 1/2.</text>
</comment>
<dbReference type="GO" id="GO:0009117">
    <property type="term" value="P:nucleotide metabolic process"/>
    <property type="evidence" value="ECO:0007669"/>
    <property type="project" value="UniProtKB-UniRule"/>
</dbReference>
<dbReference type="PANTHER" id="PTHR21110">
    <property type="entry name" value="PHOSPHOPENTOMUTASE"/>
    <property type="match status" value="1"/>
</dbReference>
<dbReference type="InterPro" id="IPR010045">
    <property type="entry name" value="DeoB"/>
</dbReference>
<feature type="binding site" evidence="4">
    <location>
        <position position="301"/>
    </location>
    <ligand>
        <name>Mn(2+)</name>
        <dbReference type="ChEBI" id="CHEBI:29035"/>
        <label>2</label>
    </ligand>
</feature>
<evidence type="ECO:0000256" key="2">
    <source>
        <dbReference type="ARBA" id="ARBA00022723"/>
    </source>
</evidence>
<keyword evidence="4" id="KW-0963">Cytoplasm</keyword>
<comment type="catalytic activity">
    <reaction evidence="4">
        <text>alpha-D-ribose 1-phosphate = D-ribose 5-phosphate</text>
        <dbReference type="Rhea" id="RHEA:18793"/>
        <dbReference type="ChEBI" id="CHEBI:57720"/>
        <dbReference type="ChEBI" id="CHEBI:78346"/>
        <dbReference type="EC" id="5.4.2.7"/>
    </reaction>
</comment>
<dbReference type="EMBL" id="CP006911">
    <property type="protein sequence ID" value="ALE02032.1"/>
    <property type="molecule type" value="Genomic_DNA"/>
</dbReference>
<name>A0A0M4LDL9_9GAMM</name>
<keyword evidence="4" id="KW-0413">Isomerase</keyword>
<dbReference type="Proteomes" id="UP000068905">
    <property type="component" value="Chromosome"/>
</dbReference>
<dbReference type="PATRIC" id="fig|1125411.7.peg.1062"/>
<comment type="subcellular location">
    <subcellularLocation>
        <location evidence="4">Cytoplasm</location>
    </subcellularLocation>
</comment>
<feature type="binding site" evidence="4">
    <location>
        <position position="306"/>
    </location>
    <ligand>
        <name>Mn(2+)</name>
        <dbReference type="ChEBI" id="CHEBI:29035"/>
        <label>2</label>
    </ligand>
</feature>
<dbReference type="GO" id="GO:0000287">
    <property type="term" value="F:magnesium ion binding"/>
    <property type="evidence" value="ECO:0007669"/>
    <property type="project" value="UniProtKB-UniRule"/>
</dbReference>
<keyword evidence="8" id="KW-1185">Reference proteome</keyword>
<dbReference type="KEGG" id="tsn:W908_05390"/>
<evidence type="ECO:0000256" key="1">
    <source>
        <dbReference type="ARBA" id="ARBA00010373"/>
    </source>
</evidence>
<dbReference type="InterPro" id="IPR017850">
    <property type="entry name" value="Alkaline_phosphatase_core_sf"/>
</dbReference>
<keyword evidence="2 4" id="KW-0479">Metal-binding</keyword>
<comment type="cofactor">
    <cofactor evidence="4">
        <name>Mn(2+)</name>
        <dbReference type="ChEBI" id="CHEBI:29035"/>
    </cofactor>
    <text evidence="4">Binds 2 manganese ions.</text>
</comment>
<dbReference type="GO" id="GO:0006018">
    <property type="term" value="P:2-deoxyribose 1-phosphate catabolic process"/>
    <property type="evidence" value="ECO:0007669"/>
    <property type="project" value="UniProtKB-UniRule"/>
</dbReference>
<evidence type="ECO:0000256" key="3">
    <source>
        <dbReference type="ARBA" id="ARBA00023211"/>
    </source>
</evidence>
<dbReference type="GO" id="GO:0030145">
    <property type="term" value="F:manganese ion binding"/>
    <property type="evidence" value="ECO:0007669"/>
    <property type="project" value="UniProtKB-UniRule"/>
</dbReference>
<sequence length="404" mass="44264">MNRAIILVLDSLGLGSSDDAHLYGDEGSDTLGHIIEECASGNANSDKRTGPLVIPNLIRWGLGEAAIASRKATLPIDRVTPEGSFGYAKEVSAGKDTPSGHWEICGLPVPFEWGVFPKTKNCFPETLINELMKEGDILGTLANKHASGTKVIEEFGEEHIRSGLPICYTSADSVFQIAAHEEHFGLERLYELCEVAKRLVDPLNITRVIARPFIGNSKDGFKRTSNRRDITTPPSDLTLLDNIIEAKGQVVSVGKIGDIFSNQGVSYTVKAPNNMGLVDQLLSEMKKVNEGLIFVNLVDFDTNFGHRRDLSGYASALEEFDNRIPEIESNLQKNDLVLITADHGCDPSWPGSDHTREHVPVVFYGKTIKNNNLGKRDTFADMGQTIAHHLQIKSLKNGTACNLQ</sequence>
<dbReference type="PANTHER" id="PTHR21110:SF0">
    <property type="entry name" value="PHOSPHOPENTOMUTASE"/>
    <property type="match status" value="1"/>
</dbReference>
<feature type="binding site" evidence="4">
    <location>
        <position position="10"/>
    </location>
    <ligand>
        <name>Mn(2+)</name>
        <dbReference type="ChEBI" id="CHEBI:29035"/>
        <label>1</label>
    </ligand>
</feature>
<proteinExistence type="inferred from homology"/>
<feature type="domain" description="Metalloenzyme" evidence="6">
    <location>
        <begin position="3"/>
        <end position="393"/>
    </location>
</feature>
<dbReference type="EC" id="5.4.2.7" evidence="4 5"/>
<dbReference type="Gene3D" id="3.40.720.10">
    <property type="entry name" value="Alkaline Phosphatase, subunit A"/>
    <property type="match status" value="1"/>
</dbReference>
<organism evidence="7 8">
    <name type="scientific">Candidatus Pseudothioglobus singularis PS1</name>
    <dbReference type="NCBI Taxonomy" id="1125411"/>
    <lineage>
        <taxon>Bacteria</taxon>
        <taxon>Pseudomonadati</taxon>
        <taxon>Pseudomonadota</taxon>
        <taxon>Gammaproteobacteria</taxon>
        <taxon>Candidatus Pseudothioglobaceae</taxon>
        <taxon>Candidatus Pseudothioglobus</taxon>
    </lineage>
</organism>
<dbReference type="InterPro" id="IPR024052">
    <property type="entry name" value="Phosphopentomutase_DeoB_cap_sf"/>
</dbReference>
<dbReference type="HAMAP" id="MF_00740">
    <property type="entry name" value="Phosphopentomut"/>
    <property type="match status" value="1"/>
</dbReference>
<feature type="binding site" evidence="4">
    <location>
        <position position="343"/>
    </location>
    <ligand>
        <name>Mn(2+)</name>
        <dbReference type="ChEBI" id="CHEBI:29035"/>
        <label>1</label>
    </ligand>
</feature>
<evidence type="ECO:0000256" key="4">
    <source>
        <dbReference type="HAMAP-Rule" id="MF_00740"/>
    </source>
</evidence>
<dbReference type="OrthoDB" id="9769930at2"/>
<evidence type="ECO:0000259" key="6">
    <source>
        <dbReference type="Pfam" id="PF01676"/>
    </source>
</evidence>
<dbReference type="RefSeq" id="WP_053820245.1">
    <property type="nucleotide sequence ID" value="NZ_CP006911.1"/>
</dbReference>
<dbReference type="PIRSF" id="PIRSF001491">
    <property type="entry name" value="Ppentomutase"/>
    <property type="match status" value="1"/>
</dbReference>
<keyword evidence="3 4" id="KW-0464">Manganese</keyword>
<feature type="binding site" evidence="4">
    <location>
        <position position="354"/>
    </location>
    <ligand>
        <name>Mn(2+)</name>
        <dbReference type="ChEBI" id="CHEBI:29035"/>
        <label>2</label>
    </ligand>
</feature>
<evidence type="ECO:0000313" key="7">
    <source>
        <dbReference type="EMBL" id="ALE02032.1"/>
    </source>
</evidence>
<dbReference type="AlphaFoldDB" id="A0A0M4LDL9"/>
<dbReference type="CDD" id="cd16009">
    <property type="entry name" value="PPM"/>
    <property type="match status" value="1"/>
</dbReference>
<dbReference type="GO" id="GO:0008973">
    <property type="term" value="F:phosphopentomutase activity"/>
    <property type="evidence" value="ECO:0007669"/>
    <property type="project" value="UniProtKB-UniRule"/>
</dbReference>